<organism evidence="10 11">
    <name type="scientific">Pleurostoma richardsiae</name>
    <dbReference type="NCBI Taxonomy" id="41990"/>
    <lineage>
        <taxon>Eukaryota</taxon>
        <taxon>Fungi</taxon>
        <taxon>Dikarya</taxon>
        <taxon>Ascomycota</taxon>
        <taxon>Pezizomycotina</taxon>
        <taxon>Sordariomycetes</taxon>
        <taxon>Sordariomycetidae</taxon>
        <taxon>Calosphaeriales</taxon>
        <taxon>Pleurostomataceae</taxon>
        <taxon>Pleurostoma</taxon>
    </lineage>
</organism>
<feature type="domain" description="C2H2-type" evidence="9">
    <location>
        <begin position="168"/>
        <end position="190"/>
    </location>
</feature>
<dbReference type="PROSITE" id="PS50157">
    <property type="entry name" value="ZINC_FINGER_C2H2_2"/>
    <property type="match status" value="2"/>
</dbReference>
<feature type="compositionally biased region" description="Low complexity" evidence="8">
    <location>
        <begin position="1003"/>
        <end position="1024"/>
    </location>
</feature>
<dbReference type="InterPro" id="IPR007219">
    <property type="entry name" value="XnlR_reg_dom"/>
</dbReference>
<dbReference type="GO" id="GO:0000785">
    <property type="term" value="C:chromatin"/>
    <property type="evidence" value="ECO:0007669"/>
    <property type="project" value="TreeGrafter"/>
</dbReference>
<feature type="region of interest" description="Disordered" evidence="8">
    <location>
        <begin position="215"/>
        <end position="340"/>
    </location>
</feature>
<dbReference type="GO" id="GO:0008270">
    <property type="term" value="F:zinc ion binding"/>
    <property type="evidence" value="ECO:0007669"/>
    <property type="project" value="UniProtKB-KW"/>
</dbReference>
<evidence type="ECO:0000256" key="6">
    <source>
        <dbReference type="ARBA" id="ARBA00023242"/>
    </source>
</evidence>
<comment type="subcellular location">
    <subcellularLocation>
        <location evidence="1">Nucleus</location>
    </subcellularLocation>
</comment>
<dbReference type="InterPro" id="IPR013087">
    <property type="entry name" value="Znf_C2H2_type"/>
</dbReference>
<feature type="compositionally biased region" description="Gly residues" evidence="8">
    <location>
        <begin position="326"/>
        <end position="335"/>
    </location>
</feature>
<feature type="compositionally biased region" description="Low complexity" evidence="8">
    <location>
        <begin position="237"/>
        <end position="246"/>
    </location>
</feature>
<feature type="domain" description="C2H2-type" evidence="9">
    <location>
        <begin position="195"/>
        <end position="224"/>
    </location>
</feature>
<dbReference type="Gene3D" id="3.30.160.60">
    <property type="entry name" value="Classic Zinc Finger"/>
    <property type="match status" value="2"/>
</dbReference>
<evidence type="ECO:0000256" key="1">
    <source>
        <dbReference type="ARBA" id="ARBA00004123"/>
    </source>
</evidence>
<feature type="compositionally biased region" description="Basic and acidic residues" evidence="8">
    <location>
        <begin position="11"/>
        <end position="28"/>
    </location>
</feature>
<feature type="region of interest" description="Disordered" evidence="8">
    <location>
        <begin position="886"/>
        <end position="931"/>
    </location>
</feature>
<evidence type="ECO:0000256" key="5">
    <source>
        <dbReference type="ARBA" id="ARBA00022833"/>
    </source>
</evidence>
<feature type="compositionally biased region" description="Polar residues" evidence="8">
    <location>
        <begin position="41"/>
        <end position="63"/>
    </location>
</feature>
<keyword evidence="5" id="KW-0862">Zinc</keyword>
<dbReference type="Pfam" id="PF00096">
    <property type="entry name" value="zf-C2H2"/>
    <property type="match status" value="2"/>
</dbReference>
<feature type="compositionally biased region" description="Polar residues" evidence="8">
    <location>
        <begin position="303"/>
        <end position="314"/>
    </location>
</feature>
<reference evidence="10" key="1">
    <citation type="submission" date="2022-07" db="EMBL/GenBank/DDBJ databases">
        <title>Fungi with potential for degradation of polypropylene.</title>
        <authorList>
            <person name="Gostincar C."/>
        </authorList>
    </citation>
    <scope>NUCLEOTIDE SEQUENCE</scope>
    <source>
        <strain evidence="10">EXF-13308</strain>
    </source>
</reference>
<dbReference type="InterPro" id="IPR036236">
    <property type="entry name" value="Znf_C2H2_sf"/>
</dbReference>
<evidence type="ECO:0000256" key="7">
    <source>
        <dbReference type="PROSITE-ProRule" id="PRU00042"/>
    </source>
</evidence>
<dbReference type="EMBL" id="JANBVO010000002">
    <property type="protein sequence ID" value="KAJ9156154.1"/>
    <property type="molecule type" value="Genomic_DNA"/>
</dbReference>
<dbReference type="Pfam" id="PF04082">
    <property type="entry name" value="Fungal_trans"/>
    <property type="match status" value="1"/>
</dbReference>
<comment type="caution">
    <text evidence="10">The sequence shown here is derived from an EMBL/GenBank/DDBJ whole genome shotgun (WGS) entry which is preliminary data.</text>
</comment>
<dbReference type="InterPro" id="IPR051059">
    <property type="entry name" value="VerF-like"/>
</dbReference>
<feature type="compositionally biased region" description="Polar residues" evidence="8">
    <location>
        <begin position="280"/>
        <end position="296"/>
    </location>
</feature>
<dbReference type="GO" id="GO:0000978">
    <property type="term" value="F:RNA polymerase II cis-regulatory region sequence-specific DNA binding"/>
    <property type="evidence" value="ECO:0007669"/>
    <property type="project" value="InterPro"/>
</dbReference>
<feature type="compositionally biased region" description="Polar residues" evidence="8">
    <location>
        <begin position="436"/>
        <end position="455"/>
    </location>
</feature>
<keyword evidence="2" id="KW-0479">Metal-binding</keyword>
<feature type="compositionally biased region" description="Low complexity" evidence="8">
    <location>
        <begin position="76"/>
        <end position="95"/>
    </location>
</feature>
<evidence type="ECO:0000256" key="3">
    <source>
        <dbReference type="ARBA" id="ARBA00022737"/>
    </source>
</evidence>
<dbReference type="AlphaFoldDB" id="A0AA38RRU6"/>
<dbReference type="CDD" id="cd12148">
    <property type="entry name" value="fungal_TF_MHR"/>
    <property type="match status" value="1"/>
</dbReference>
<keyword evidence="11" id="KW-1185">Reference proteome</keyword>
<dbReference type="PANTHER" id="PTHR40626">
    <property type="entry name" value="MIP31509P"/>
    <property type="match status" value="1"/>
</dbReference>
<dbReference type="Proteomes" id="UP001174694">
    <property type="component" value="Unassembled WGS sequence"/>
</dbReference>
<keyword evidence="6" id="KW-0539">Nucleus</keyword>
<dbReference type="PROSITE" id="PS00028">
    <property type="entry name" value="ZINC_FINGER_C2H2_1"/>
    <property type="match status" value="2"/>
</dbReference>
<gene>
    <name evidence="10" type="ORF">NKR23_g881</name>
</gene>
<feature type="region of interest" description="Disordered" evidence="8">
    <location>
        <begin position="1"/>
        <end position="148"/>
    </location>
</feature>
<dbReference type="SUPFAM" id="SSF57667">
    <property type="entry name" value="beta-beta-alpha zinc fingers"/>
    <property type="match status" value="1"/>
</dbReference>
<feature type="compositionally biased region" description="Low complexity" evidence="8">
    <location>
        <begin position="111"/>
        <end position="122"/>
    </location>
</feature>
<protein>
    <submittedName>
        <fullName evidence="10">Zinc finger protein zas1</fullName>
    </submittedName>
</protein>
<keyword evidence="3" id="KW-0677">Repeat</keyword>
<sequence>MASLNVIMNSDEDHQDTPRADHKKDKEPGSPAPGSRGYDHPSSNSALSSHVTRSGQLSVNNGNPSPPVTQGKRRPAASSRSSKASTTAPVSSRTAASRRRSTTSNDSMDQAGYASGASSSSMGGIGGGMNPNQPRRPMPNQPSGTDVPIKFTPITGRVSRAKKGIPVHTCDVCKKTFSRAEHLRRHQLSHNTPAFACNYPGCERTFFRADLLTRHQQKHEQEGDGASGRGSEDASRRTSSASASASLEERMPNLGLQSNLQPPHGFASNHSGLGGPPTPSTSASDITPTAGLQSPYQRVRSPRSGNMTTMSPQMGGSGDDYDAASGGRGSRGYGPGYTLSSSMPVMQPQPTDMGLDPVSPPHFSHVDYQPRNTPAIPLFLVTHGLPATNVSIGDGPPELCHTQDASPWTSASDSTYSTPSEVSRTQRYWMSRHRSPTATDWQNNNLLSPYPSSAQRDLHSPSGGLDALAAPYFTNPFPSSPHMASSQYHPYSAMLDVPMSTGFGEEGAHQALMDGSVQHSQHQLPTSSVRSPTPPSCIATSTQSTEALVTPPMALPSRMSLLGALGRQKEVVMASVDAMGGAGVFGMSGTGSDSPGWGNASPSPGPGFPGVGSGMGAGYIGGMTTAMPLTRAVRNAIPAYLDVYWERFHDLYPFVHRSTVETAGEDVLRCAMAAVATQYLNSKEDRVRGNQLHEFAWLEAKRYPQWNLQVMQAILLCELFARFRGKKAVIRPSKLFESLYSRVLYHNSSLFEAAAPAHPAATREGRWHAWVDAEARRRLLSACFVVNSHAAVYHEQPRPSEFGLTSPELHPLVPLTASSAALWAAGSAEDWAAILDANPAAGTPQFLSRPDSLTPGDIQARPRFDQMVILAAEAIHLSRRRQSRVAFDTSSVSRNAPMGSGGGVPERPQHVADDDSSSGPSEPLASLGAVTPRQAEERIAYLFPRDPIANAYLALHHTPLYDLLAVSGDSWVFSQKVVQQTAFQEHQKRVKLWTEGHNLYASTRGSPTSSSGGNGGRFSVSGGSTTQDDGMSATRATIYAARALVSFLARPRQQQPPSPSCISDYWALYACALICWASGHRAMRGNSDARSGSSAAEEESAALAWLRAVGDVPTSRSEEVLRIRGRREAGGVVGLVRRRLEAECVGGRSRLFVDAVGVLRKLEEGMNWKWF</sequence>
<feature type="region of interest" description="Disordered" evidence="8">
    <location>
        <begin position="524"/>
        <end position="545"/>
    </location>
</feature>
<evidence type="ECO:0000256" key="8">
    <source>
        <dbReference type="SAM" id="MobiDB-lite"/>
    </source>
</evidence>
<evidence type="ECO:0000259" key="9">
    <source>
        <dbReference type="PROSITE" id="PS50157"/>
    </source>
</evidence>
<feature type="region of interest" description="Disordered" evidence="8">
    <location>
        <begin position="1003"/>
        <end position="1030"/>
    </location>
</feature>
<evidence type="ECO:0000256" key="2">
    <source>
        <dbReference type="ARBA" id="ARBA00022723"/>
    </source>
</evidence>
<proteinExistence type="predicted"/>
<name>A0AA38RRU6_9PEZI</name>
<feature type="compositionally biased region" description="Polar residues" evidence="8">
    <location>
        <begin position="403"/>
        <end position="428"/>
    </location>
</feature>
<dbReference type="GO" id="GO:0006351">
    <property type="term" value="P:DNA-templated transcription"/>
    <property type="evidence" value="ECO:0007669"/>
    <property type="project" value="InterPro"/>
</dbReference>
<evidence type="ECO:0000313" key="11">
    <source>
        <dbReference type="Proteomes" id="UP001174694"/>
    </source>
</evidence>
<dbReference type="PANTHER" id="PTHR40626:SF30">
    <property type="entry name" value="FINGER DOMAIN PROTEIN, PUTATIVE (AFU_ORTHOLOGUE AFUA_4G13600)-RELATED"/>
    <property type="match status" value="1"/>
</dbReference>
<accession>A0AA38RRU6</accession>
<keyword evidence="4 7" id="KW-0863">Zinc-finger</keyword>
<feature type="region of interest" description="Disordered" evidence="8">
    <location>
        <begin position="395"/>
        <end position="462"/>
    </location>
</feature>
<dbReference type="SMART" id="SM00355">
    <property type="entry name" value="ZnF_C2H2"/>
    <property type="match status" value="2"/>
</dbReference>
<dbReference type="GO" id="GO:0005634">
    <property type="term" value="C:nucleus"/>
    <property type="evidence" value="ECO:0007669"/>
    <property type="project" value="UniProtKB-SubCell"/>
</dbReference>
<dbReference type="GO" id="GO:0000981">
    <property type="term" value="F:DNA-binding transcription factor activity, RNA polymerase II-specific"/>
    <property type="evidence" value="ECO:0007669"/>
    <property type="project" value="InterPro"/>
</dbReference>
<evidence type="ECO:0000256" key="4">
    <source>
        <dbReference type="ARBA" id="ARBA00022771"/>
    </source>
</evidence>
<evidence type="ECO:0000313" key="10">
    <source>
        <dbReference type="EMBL" id="KAJ9156154.1"/>
    </source>
</evidence>